<keyword evidence="2 3" id="KW-0694">RNA-binding</keyword>
<dbReference type="GO" id="GO:0070930">
    <property type="term" value="P:trans-translation-dependent protein tagging"/>
    <property type="evidence" value="ECO:0007669"/>
    <property type="project" value="TreeGrafter"/>
</dbReference>
<dbReference type="InterPro" id="IPR000037">
    <property type="entry name" value="SsrA-bd_prot"/>
</dbReference>
<dbReference type="NCBIfam" id="TIGR00086">
    <property type="entry name" value="smpB"/>
    <property type="match status" value="1"/>
</dbReference>
<dbReference type="HAMAP" id="MF_00023">
    <property type="entry name" value="SmpB"/>
    <property type="match status" value="1"/>
</dbReference>
<accession>A0A2H0DU55</accession>
<comment type="function">
    <text evidence="3">Required for rescue of stalled ribosomes mediated by trans-translation. Binds to transfer-messenger RNA (tmRNA), required for stable association of tmRNA with ribosomes. tmRNA and SmpB together mimic tRNA shape, replacing the anticodon stem-loop with SmpB. tmRNA is encoded by the ssrA gene; the 2 termini fold to resemble tRNA(Ala) and it encodes a 'tag peptide', a short internal open reading frame. During trans-translation Ala-aminoacylated tmRNA acts like a tRNA, entering the A-site of stalled ribosomes, displacing the stalled mRNA. The ribosome then switches to translate the ORF on the tmRNA; the nascent peptide is terminated with the 'tag peptide' encoded by the tmRNA and targeted for degradation. The ribosome is freed to recommence translation, which seems to be the essential function of trans-translation.</text>
</comment>
<gene>
    <name evidence="3" type="primary">smpB</name>
    <name evidence="4" type="ORF">COW83_02835</name>
</gene>
<dbReference type="InterPro" id="IPR020081">
    <property type="entry name" value="SsrA-bd_prot_CS"/>
</dbReference>
<dbReference type="Gene3D" id="2.40.280.10">
    <property type="match status" value="1"/>
</dbReference>
<evidence type="ECO:0000313" key="4">
    <source>
        <dbReference type="EMBL" id="PIP85707.1"/>
    </source>
</evidence>
<evidence type="ECO:0000256" key="3">
    <source>
        <dbReference type="HAMAP-Rule" id="MF_00023"/>
    </source>
</evidence>
<dbReference type="InterPro" id="IPR023620">
    <property type="entry name" value="SmpB"/>
</dbReference>
<dbReference type="GO" id="GO:0005829">
    <property type="term" value="C:cytosol"/>
    <property type="evidence" value="ECO:0007669"/>
    <property type="project" value="TreeGrafter"/>
</dbReference>
<dbReference type="GO" id="GO:0070929">
    <property type="term" value="P:trans-translation"/>
    <property type="evidence" value="ECO:0007669"/>
    <property type="project" value="UniProtKB-UniRule"/>
</dbReference>
<sequence>MNIQNKKAYFDYEIIESFEAGLELTGAEVKSIRGGGANFAGARVLLQANGAYLIGLNIQKYKFSSLPDYDPARTRKLLLHKTEIVAIQTKMRSAGLTLVPLKLYNKGSLVKIEIALVRGKKKFEKRELIKKRVSNLSLARRLKTNR</sequence>
<dbReference type="NCBIfam" id="NF003843">
    <property type="entry name" value="PRK05422.1"/>
    <property type="match status" value="1"/>
</dbReference>
<organism evidence="4 5">
    <name type="scientific">Candidatus Collierbacteria bacterium CG22_combo_CG10-13_8_21_14_all_43_12</name>
    <dbReference type="NCBI Taxonomy" id="1974537"/>
    <lineage>
        <taxon>Bacteria</taxon>
        <taxon>Candidatus Collieribacteriota</taxon>
    </lineage>
</organism>
<dbReference type="CDD" id="cd09294">
    <property type="entry name" value="SmpB"/>
    <property type="match status" value="1"/>
</dbReference>
<dbReference type="PANTHER" id="PTHR30308:SF2">
    <property type="entry name" value="SSRA-BINDING PROTEIN"/>
    <property type="match status" value="1"/>
</dbReference>
<keyword evidence="1 3" id="KW-0963">Cytoplasm</keyword>
<comment type="caution">
    <text evidence="4">The sequence shown here is derived from an EMBL/GenBank/DDBJ whole genome shotgun (WGS) entry which is preliminary data.</text>
</comment>
<dbReference type="GO" id="GO:0003723">
    <property type="term" value="F:RNA binding"/>
    <property type="evidence" value="ECO:0007669"/>
    <property type="project" value="UniProtKB-UniRule"/>
</dbReference>
<protein>
    <recommendedName>
        <fullName evidence="3">SsrA-binding protein</fullName>
    </recommendedName>
    <alternativeName>
        <fullName evidence="3">Small protein B</fullName>
    </alternativeName>
</protein>
<dbReference type="PANTHER" id="PTHR30308">
    <property type="entry name" value="TMRNA-BINDING COMPONENT OF TRANS-TRANSLATION TAGGING COMPLEX"/>
    <property type="match status" value="1"/>
</dbReference>
<comment type="similarity">
    <text evidence="3">Belongs to the SmpB family.</text>
</comment>
<dbReference type="EMBL" id="PCTR01000093">
    <property type="protein sequence ID" value="PIP85707.1"/>
    <property type="molecule type" value="Genomic_DNA"/>
</dbReference>
<dbReference type="SUPFAM" id="SSF74982">
    <property type="entry name" value="Small protein B (SmpB)"/>
    <property type="match status" value="1"/>
</dbReference>
<evidence type="ECO:0000313" key="5">
    <source>
        <dbReference type="Proteomes" id="UP000231136"/>
    </source>
</evidence>
<dbReference type="Proteomes" id="UP000231136">
    <property type="component" value="Unassembled WGS sequence"/>
</dbReference>
<reference evidence="4 5" key="1">
    <citation type="submission" date="2017-09" db="EMBL/GenBank/DDBJ databases">
        <title>Depth-based differentiation of microbial function through sediment-hosted aquifers and enrichment of novel symbionts in the deep terrestrial subsurface.</title>
        <authorList>
            <person name="Probst A.J."/>
            <person name="Ladd B."/>
            <person name="Jarett J.K."/>
            <person name="Geller-Mcgrath D.E."/>
            <person name="Sieber C.M."/>
            <person name="Emerson J.B."/>
            <person name="Anantharaman K."/>
            <person name="Thomas B.C."/>
            <person name="Malmstrom R."/>
            <person name="Stieglmeier M."/>
            <person name="Klingl A."/>
            <person name="Woyke T."/>
            <person name="Ryan C.M."/>
            <person name="Banfield J.F."/>
        </authorList>
    </citation>
    <scope>NUCLEOTIDE SEQUENCE [LARGE SCALE GENOMIC DNA]</scope>
    <source>
        <strain evidence="4">CG22_combo_CG10-13_8_21_14_all_43_12</strain>
    </source>
</reference>
<name>A0A2H0DU55_9BACT</name>
<dbReference type="Pfam" id="PF01668">
    <property type="entry name" value="SmpB"/>
    <property type="match status" value="1"/>
</dbReference>
<evidence type="ECO:0000256" key="1">
    <source>
        <dbReference type="ARBA" id="ARBA00022490"/>
    </source>
</evidence>
<evidence type="ECO:0000256" key="2">
    <source>
        <dbReference type="ARBA" id="ARBA00022884"/>
    </source>
</evidence>
<dbReference type="PROSITE" id="PS01317">
    <property type="entry name" value="SSRP"/>
    <property type="match status" value="1"/>
</dbReference>
<proteinExistence type="inferred from homology"/>
<comment type="subcellular location">
    <subcellularLocation>
        <location evidence="3">Cytoplasm</location>
    </subcellularLocation>
    <text evidence="3">The tmRNA-SmpB complex associates with stalled 70S ribosomes.</text>
</comment>
<dbReference type="AlphaFoldDB" id="A0A2H0DU55"/>